<evidence type="ECO:0000313" key="4">
    <source>
        <dbReference type="Proteomes" id="UP000077266"/>
    </source>
</evidence>
<keyword evidence="4" id="KW-1185">Reference proteome</keyword>
<organism evidence="3 4">
    <name type="scientific">Exidia glandulosa HHB12029</name>
    <dbReference type="NCBI Taxonomy" id="1314781"/>
    <lineage>
        <taxon>Eukaryota</taxon>
        <taxon>Fungi</taxon>
        <taxon>Dikarya</taxon>
        <taxon>Basidiomycota</taxon>
        <taxon>Agaricomycotina</taxon>
        <taxon>Agaricomycetes</taxon>
        <taxon>Auriculariales</taxon>
        <taxon>Exidiaceae</taxon>
        <taxon>Exidia</taxon>
    </lineage>
</organism>
<evidence type="ECO:0000256" key="1">
    <source>
        <dbReference type="SAM" id="MobiDB-lite"/>
    </source>
</evidence>
<protein>
    <recommendedName>
        <fullName evidence="5">Secreted protein</fullName>
    </recommendedName>
</protein>
<evidence type="ECO:0000256" key="2">
    <source>
        <dbReference type="SAM" id="SignalP"/>
    </source>
</evidence>
<dbReference type="Proteomes" id="UP000077266">
    <property type="component" value="Unassembled WGS sequence"/>
</dbReference>
<feature type="region of interest" description="Disordered" evidence="1">
    <location>
        <begin position="78"/>
        <end position="104"/>
    </location>
</feature>
<gene>
    <name evidence="3" type="ORF">EXIGLDRAFT_331261</name>
</gene>
<reference evidence="3 4" key="1">
    <citation type="journal article" date="2016" name="Mol. Biol. Evol.">
        <title>Comparative Genomics of Early-Diverging Mushroom-Forming Fungi Provides Insights into the Origins of Lignocellulose Decay Capabilities.</title>
        <authorList>
            <person name="Nagy L.G."/>
            <person name="Riley R."/>
            <person name="Tritt A."/>
            <person name="Adam C."/>
            <person name="Daum C."/>
            <person name="Floudas D."/>
            <person name="Sun H."/>
            <person name="Yadav J.S."/>
            <person name="Pangilinan J."/>
            <person name="Larsson K.H."/>
            <person name="Matsuura K."/>
            <person name="Barry K."/>
            <person name="Labutti K."/>
            <person name="Kuo R."/>
            <person name="Ohm R.A."/>
            <person name="Bhattacharya S.S."/>
            <person name="Shirouzu T."/>
            <person name="Yoshinaga Y."/>
            <person name="Martin F.M."/>
            <person name="Grigoriev I.V."/>
            <person name="Hibbett D.S."/>
        </authorList>
    </citation>
    <scope>NUCLEOTIDE SEQUENCE [LARGE SCALE GENOMIC DNA]</scope>
    <source>
        <strain evidence="3 4">HHB12029</strain>
    </source>
</reference>
<proteinExistence type="predicted"/>
<sequence>MYWVGGLVFRIMHVVSRLVVVASLYYSEAEAVFVGPSAPNLPTYLPTHLGQMNFFTATTLRALRKYNDPCSAGINILHQTRRHPTSPPSPFPCSRTFDTTAHPP</sequence>
<feature type="chain" id="PRO_5007856118" description="Secreted protein" evidence="2">
    <location>
        <begin position="32"/>
        <end position="104"/>
    </location>
</feature>
<dbReference type="AlphaFoldDB" id="A0A165CQU2"/>
<name>A0A165CQU2_EXIGL</name>
<dbReference type="EMBL" id="KV426297">
    <property type="protein sequence ID" value="KZV82924.1"/>
    <property type="molecule type" value="Genomic_DNA"/>
</dbReference>
<dbReference type="InParanoid" id="A0A165CQU2"/>
<evidence type="ECO:0000313" key="3">
    <source>
        <dbReference type="EMBL" id="KZV82924.1"/>
    </source>
</evidence>
<feature type="signal peptide" evidence="2">
    <location>
        <begin position="1"/>
        <end position="31"/>
    </location>
</feature>
<accession>A0A165CQU2</accession>
<keyword evidence="2" id="KW-0732">Signal</keyword>
<evidence type="ECO:0008006" key="5">
    <source>
        <dbReference type="Google" id="ProtNLM"/>
    </source>
</evidence>